<organism evidence="2 3">
    <name type="scientific">Cryomyces antarcticus</name>
    <dbReference type="NCBI Taxonomy" id="329879"/>
    <lineage>
        <taxon>Eukaryota</taxon>
        <taxon>Fungi</taxon>
        <taxon>Dikarya</taxon>
        <taxon>Ascomycota</taxon>
        <taxon>Pezizomycotina</taxon>
        <taxon>Dothideomycetes</taxon>
        <taxon>Dothideomycetes incertae sedis</taxon>
        <taxon>Cryomyces</taxon>
    </lineage>
</organism>
<feature type="region of interest" description="Disordered" evidence="1">
    <location>
        <begin position="1"/>
        <end position="105"/>
    </location>
</feature>
<proteinExistence type="predicted"/>
<reference evidence="2 3" key="1">
    <citation type="submission" date="2023-08" db="EMBL/GenBank/DDBJ databases">
        <title>Black Yeasts Isolated from many extreme environments.</title>
        <authorList>
            <person name="Coleine C."/>
            <person name="Stajich J.E."/>
            <person name="Selbmann L."/>
        </authorList>
    </citation>
    <scope>NUCLEOTIDE SEQUENCE [LARGE SCALE GENOMIC DNA]</scope>
    <source>
        <strain evidence="2 3">CCFEE 536</strain>
    </source>
</reference>
<evidence type="ECO:0000313" key="2">
    <source>
        <dbReference type="EMBL" id="KAK5085003.1"/>
    </source>
</evidence>
<feature type="non-terminal residue" evidence="2">
    <location>
        <position position="1"/>
    </location>
</feature>
<keyword evidence="3" id="KW-1185">Reference proteome</keyword>
<gene>
    <name evidence="2" type="ORF">LTR16_008170</name>
</gene>
<name>A0ABR0K3A7_9PEZI</name>
<feature type="non-terminal residue" evidence="2">
    <location>
        <position position="213"/>
    </location>
</feature>
<feature type="compositionally biased region" description="Polar residues" evidence="1">
    <location>
        <begin position="1"/>
        <end position="16"/>
    </location>
</feature>
<accession>A0ABR0K3A7</accession>
<dbReference type="EMBL" id="JAVRRA010026506">
    <property type="protein sequence ID" value="KAK5085003.1"/>
    <property type="molecule type" value="Genomic_DNA"/>
</dbReference>
<comment type="caution">
    <text evidence="2">The sequence shown here is derived from an EMBL/GenBank/DDBJ whole genome shotgun (WGS) entry which is preliminary data.</text>
</comment>
<evidence type="ECO:0000256" key="1">
    <source>
        <dbReference type="SAM" id="MobiDB-lite"/>
    </source>
</evidence>
<evidence type="ECO:0000313" key="3">
    <source>
        <dbReference type="Proteomes" id="UP001357485"/>
    </source>
</evidence>
<protein>
    <submittedName>
        <fullName evidence="2">Uncharacterized protein</fullName>
    </submittedName>
</protein>
<dbReference type="Proteomes" id="UP001357485">
    <property type="component" value="Unassembled WGS sequence"/>
</dbReference>
<sequence length="213" mass="23028">SNFTRSNAPYTPSNPDFLSRPRAASLPSGSKPHPARDSTSNSRPDAIQEISEPATPENTTPPGPSPRDSALSKMLRMTPSADDGEFASVPQPEENEEVRQSPISDVVVEDMDEEPATEETALLRRRPSSTYSKHDYAAVEDVEGQISPERGRWQKVHEIVPDISAHGQQVLRIAANPKSWDREAIGAAAGKAGAMLSAVFLGTLLNLLDALSY</sequence>